<organism evidence="2">
    <name type="scientific">Aspergillus niger</name>
    <dbReference type="NCBI Taxonomy" id="5061"/>
    <lineage>
        <taxon>Eukaryota</taxon>
        <taxon>Fungi</taxon>
        <taxon>Dikarya</taxon>
        <taxon>Ascomycota</taxon>
        <taxon>Pezizomycotina</taxon>
        <taxon>Eurotiomycetes</taxon>
        <taxon>Eurotiomycetidae</taxon>
        <taxon>Eurotiales</taxon>
        <taxon>Aspergillaceae</taxon>
        <taxon>Aspergillus</taxon>
        <taxon>Aspergillus subgen. Circumdati</taxon>
    </lineage>
</organism>
<feature type="region of interest" description="Disordered" evidence="1">
    <location>
        <begin position="83"/>
        <end position="152"/>
    </location>
</feature>
<feature type="compositionally biased region" description="Basic and acidic residues" evidence="1">
    <location>
        <begin position="1"/>
        <end position="14"/>
    </location>
</feature>
<dbReference type="VEuPathDB" id="FungiDB:An03g05180"/>
<dbReference type="GeneID" id="84590732"/>
<feature type="region of interest" description="Disordered" evidence="1">
    <location>
        <begin position="1"/>
        <end position="54"/>
    </location>
</feature>
<gene>
    <name evidence="2" type="ORF">An03g05180</name>
</gene>
<evidence type="ECO:0000313" key="2">
    <source>
        <dbReference type="RefSeq" id="XP_059605883.1"/>
    </source>
</evidence>
<evidence type="ECO:0000256" key="1">
    <source>
        <dbReference type="SAM" id="MobiDB-lite"/>
    </source>
</evidence>
<accession>A0AAJ8E3C3</accession>
<proteinExistence type="predicted"/>
<dbReference type="KEGG" id="ang:An03g05180"/>
<dbReference type="AlphaFoldDB" id="A0AAJ8E3C3"/>
<feature type="compositionally biased region" description="Polar residues" evidence="1">
    <location>
        <begin position="141"/>
        <end position="152"/>
    </location>
</feature>
<sequence length="297" mass="32308">MEREAGIPEGERSGAMRLVAGSSHRRGYHPPQPDALTRLDDEQWSPAQGQAGGQFDADRVVVAPETTVAGQARYVLDLIEPLGGGQPVQITSDRERKSERRGRLNELHPQLRCLKAKAGGDPRPRLGGGRRMIAGDGASGKPSQTLSVTSSSGARCTGVSKEGCGKTKNNMPRGPTYSLSNVLGTIKELSLLISLSSFDWEMWLSRYSARDGNMCKVLCTGGLKTTFDAAFTIVIVFILYARASKSFHQTDIRLSAVRTISRMTKQSEEGESGHGQSCIMHGRKALRQRKPFPARCH</sequence>
<reference evidence="2" key="2">
    <citation type="submission" date="2025-08" db="UniProtKB">
        <authorList>
            <consortium name="RefSeq"/>
        </authorList>
    </citation>
    <scope>IDENTIFICATION</scope>
</reference>
<name>A0AAJ8E3C3_ASPNG</name>
<feature type="compositionally biased region" description="Basic and acidic residues" evidence="1">
    <location>
        <begin position="92"/>
        <end position="106"/>
    </location>
</feature>
<dbReference type="RefSeq" id="XP_059605883.1">
    <property type="nucleotide sequence ID" value="XM_059747120.1"/>
</dbReference>
<reference evidence="2" key="1">
    <citation type="submission" date="2025-02" db="EMBL/GenBank/DDBJ databases">
        <authorList>
            <consortium name="NCBI Genome Project"/>
        </authorList>
    </citation>
    <scope>NUCLEOTIDE SEQUENCE</scope>
</reference>
<protein>
    <submittedName>
        <fullName evidence="2">Uncharacterized protein</fullName>
    </submittedName>
</protein>